<reference evidence="2" key="1">
    <citation type="journal article" date="2023" name="PhytoFront">
        <title>Draft Genome Resources of Seven Strains of Tilletia horrida, Causal Agent of Kernel Smut of Rice.</title>
        <authorList>
            <person name="Khanal S."/>
            <person name="Antony Babu S."/>
            <person name="Zhou X.G."/>
        </authorList>
    </citation>
    <scope>NUCLEOTIDE SEQUENCE</scope>
    <source>
        <strain evidence="2">TX6</strain>
    </source>
</reference>
<dbReference type="Proteomes" id="UP001176517">
    <property type="component" value="Unassembled WGS sequence"/>
</dbReference>
<sequence>MTPERLTRPPPVTPKGLGLLNTIEPNAQERALAERLSACSANDIAYALALVRLEQNIPSDAYHTLTQIVGTGGQGCISPMMLSDPNATNTRPSWIQEYVARRSHTTTPSTNMLSPGKTTDRATSLPPLSHLSAAHRSPSKPASAFTHDISHRSLDTDGNGRDGEEDEDEDEDIAAADMATDGRAPSPVRQVQPRPPTYIKHKARTKNAKGTSTQPVVRQKVNYTKDLATKVPEYVTRMIGPGPTDPVAVARRIIHLVLGDTGWHDNSTRAESELVINKLDRDSDISALTETLFQYAEGSSAKQIQWTWDTVIDWCMCALAQRQMQAFKSKKDPTSFLKNKTLGKRRLRGAMRWLRAATALGHIAFAPILLNIGTCFSDLSELADMNENMFGALLLFLQDGHDARDENDIQALWKTDPVTAIRRNAAIFTAKYVIRAILMLVNETFQLLCPEVDTDYRFPSATLRREEVSADLTLYIVGNAGAALDNGFTKFLSMSYKSLLQDRAAPPAKTTLHWLREESVFSSPLTDIDQEEYDVYFAAYRAVHSMADEDHADNFSATLQRILMDGGLGGLDLDPQQEYPDFCYTPMPRKLEEVAKRKGMKWMGLDEDGEWQSRPNASDRSRTITPASSDASTPDAMNDGDDTESEAMGQVSRKSNPTSSGSSTPDVMDEGADTESEVIVNTSPNIEAQADLRHELNLFLLSQASSSNIPRGSETHPPGLTFDDTGGGDHFEEEEGRLRASAGDDQTLTDNDDVDDDPARREYQRVASSVQLYADSNVRVGPAWQLAQDHSLFLFDCDIIDAEHDAVHTSVLHALFARVGMDEIRRALKGETSVRPRSLYEAGRRNALIFIASRYHRQSADHQTLHPVNTSAWRGERWLPRPCSAVPARSDEAQRMLHEYEQASVQYRDALYHTHVIQGISAPNFGIGMVHFLYMHVEHLLKPYPGAFGWFRRHFRNNENAFRDAIASVQDKEDSSDTTSSDDAGTIEPSDTTTMTVKKAGSSRRDHVRGIAVSDDLITDEEN</sequence>
<feature type="compositionally biased region" description="Polar residues" evidence="1">
    <location>
        <begin position="623"/>
        <end position="632"/>
    </location>
</feature>
<evidence type="ECO:0000313" key="3">
    <source>
        <dbReference type="Proteomes" id="UP001176517"/>
    </source>
</evidence>
<feature type="compositionally biased region" description="Basic and acidic residues" evidence="1">
    <location>
        <begin position="148"/>
        <end position="162"/>
    </location>
</feature>
<evidence type="ECO:0000256" key="1">
    <source>
        <dbReference type="SAM" id="MobiDB-lite"/>
    </source>
</evidence>
<feature type="region of interest" description="Disordered" evidence="1">
    <location>
        <begin position="968"/>
        <end position="1023"/>
    </location>
</feature>
<accession>A0AAN6GL23</accession>
<organism evidence="2 3">
    <name type="scientific">Tilletia horrida</name>
    <dbReference type="NCBI Taxonomy" id="155126"/>
    <lineage>
        <taxon>Eukaryota</taxon>
        <taxon>Fungi</taxon>
        <taxon>Dikarya</taxon>
        <taxon>Basidiomycota</taxon>
        <taxon>Ustilaginomycotina</taxon>
        <taxon>Exobasidiomycetes</taxon>
        <taxon>Tilletiales</taxon>
        <taxon>Tilletiaceae</taxon>
        <taxon>Tilletia</taxon>
    </lineage>
</organism>
<feature type="region of interest" description="Disordered" evidence="1">
    <location>
        <begin position="606"/>
        <end position="675"/>
    </location>
</feature>
<proteinExistence type="predicted"/>
<feature type="region of interest" description="Disordered" evidence="1">
    <location>
        <begin position="103"/>
        <end position="171"/>
    </location>
</feature>
<dbReference type="EMBL" id="JAPDMZ010000360">
    <property type="protein sequence ID" value="KAK0543461.1"/>
    <property type="molecule type" value="Genomic_DNA"/>
</dbReference>
<gene>
    <name evidence="2" type="ORF">OC846_006407</name>
</gene>
<feature type="compositionally biased region" description="Polar residues" evidence="1">
    <location>
        <begin position="652"/>
        <end position="665"/>
    </location>
</feature>
<comment type="caution">
    <text evidence="2">The sequence shown here is derived from an EMBL/GenBank/DDBJ whole genome shotgun (WGS) entry which is preliminary data.</text>
</comment>
<feature type="compositionally biased region" description="Polar residues" evidence="1">
    <location>
        <begin position="105"/>
        <end position="117"/>
    </location>
</feature>
<name>A0AAN6GL23_9BASI</name>
<dbReference type="AlphaFoldDB" id="A0AAN6GL23"/>
<feature type="region of interest" description="Disordered" evidence="1">
    <location>
        <begin position="707"/>
        <end position="759"/>
    </location>
</feature>
<evidence type="ECO:0000313" key="2">
    <source>
        <dbReference type="EMBL" id="KAK0543461.1"/>
    </source>
</evidence>
<protein>
    <submittedName>
        <fullName evidence="2">Uncharacterized protein</fullName>
    </submittedName>
</protein>
<keyword evidence="3" id="KW-1185">Reference proteome</keyword>